<sequence>MEIPAIIHQTWKNAAIPEEFAASVNSWKNLHPDWKYSLWTDDMNVGFLESYFPDFLDIYRSYPSHIQRVDAVRYFILYQFGGIYVDLDFYCFKHISPILENCHCAFGLEHALHSAIHHKKMIISNAFMACKAKSEFMKLICEELYHPSVATFKDKNDMILETTGPFMLTRVYEQHQHDETLKVKIIEPEFLYPLTKDEINKELLADIEKNVVAENLKDAYGLHYYWGSWWG</sequence>
<organism evidence="2 3">
    <name type="scientific">Pedobacter steynii</name>
    <dbReference type="NCBI Taxonomy" id="430522"/>
    <lineage>
        <taxon>Bacteria</taxon>
        <taxon>Pseudomonadati</taxon>
        <taxon>Bacteroidota</taxon>
        <taxon>Sphingobacteriia</taxon>
        <taxon>Sphingobacteriales</taxon>
        <taxon>Sphingobacteriaceae</taxon>
        <taxon>Pedobacter</taxon>
    </lineage>
</organism>
<dbReference type="Gene3D" id="3.90.550.20">
    <property type="match status" value="1"/>
</dbReference>
<keyword evidence="1" id="KW-0808">Transferase</keyword>
<dbReference type="InterPro" id="IPR029044">
    <property type="entry name" value="Nucleotide-diphossugar_trans"/>
</dbReference>
<accession>A0A1D7QND8</accession>
<evidence type="ECO:0000313" key="3">
    <source>
        <dbReference type="Proteomes" id="UP000094313"/>
    </source>
</evidence>
<dbReference type="PANTHER" id="PTHR32385:SF15">
    <property type="entry name" value="INOSITOL PHOSPHOCERAMIDE MANNOSYLTRANSFERASE 1"/>
    <property type="match status" value="1"/>
</dbReference>
<dbReference type="GO" id="GO:0016020">
    <property type="term" value="C:membrane"/>
    <property type="evidence" value="ECO:0007669"/>
    <property type="project" value="GOC"/>
</dbReference>
<dbReference type="Pfam" id="PF04488">
    <property type="entry name" value="Gly_transf_sug"/>
    <property type="match status" value="1"/>
</dbReference>
<evidence type="ECO:0000313" key="2">
    <source>
        <dbReference type="EMBL" id="AOM80174.1"/>
    </source>
</evidence>
<dbReference type="GO" id="GO:0051999">
    <property type="term" value="P:mannosyl-inositol phosphorylceramide biosynthetic process"/>
    <property type="evidence" value="ECO:0007669"/>
    <property type="project" value="TreeGrafter"/>
</dbReference>
<dbReference type="EMBL" id="CP017141">
    <property type="protein sequence ID" value="AOM80174.1"/>
    <property type="molecule type" value="Genomic_DNA"/>
</dbReference>
<protein>
    <recommendedName>
        <fullName evidence="4">Glycosyltransferase sugar-binding region containing DXD motif-containing protein</fullName>
    </recommendedName>
</protein>
<dbReference type="Proteomes" id="UP000094313">
    <property type="component" value="Chromosome"/>
</dbReference>
<dbReference type="RefSeq" id="WP_069381836.1">
    <property type="nucleotide sequence ID" value="NZ_CP017141.1"/>
</dbReference>
<dbReference type="SUPFAM" id="SSF53448">
    <property type="entry name" value="Nucleotide-diphospho-sugar transferases"/>
    <property type="match status" value="1"/>
</dbReference>
<dbReference type="InterPro" id="IPR007577">
    <property type="entry name" value="GlycoTrfase_DXD_sugar-bd_CS"/>
</dbReference>
<name>A0A1D7QND8_9SPHI</name>
<gene>
    <name evidence="2" type="ORF">BFS30_25235</name>
</gene>
<proteinExistence type="predicted"/>
<reference evidence="2 3" key="1">
    <citation type="submission" date="2016-08" db="EMBL/GenBank/DDBJ databases">
        <authorList>
            <person name="Seilhamer J.J."/>
        </authorList>
    </citation>
    <scope>NUCLEOTIDE SEQUENCE [LARGE SCALE GENOMIC DNA]</scope>
    <source>
        <strain evidence="2 3">DX4</strain>
    </source>
</reference>
<evidence type="ECO:0000256" key="1">
    <source>
        <dbReference type="ARBA" id="ARBA00022679"/>
    </source>
</evidence>
<dbReference type="InterPro" id="IPR051706">
    <property type="entry name" value="Glycosyltransferase_domain"/>
</dbReference>
<dbReference type="PANTHER" id="PTHR32385">
    <property type="entry name" value="MANNOSYL PHOSPHORYLINOSITOL CERAMIDE SYNTHASE"/>
    <property type="match status" value="1"/>
</dbReference>
<dbReference type="GO" id="GO:0000030">
    <property type="term" value="F:mannosyltransferase activity"/>
    <property type="evidence" value="ECO:0007669"/>
    <property type="project" value="TreeGrafter"/>
</dbReference>
<keyword evidence="3" id="KW-1185">Reference proteome</keyword>
<dbReference type="KEGG" id="psty:BFS30_25235"/>
<dbReference type="AlphaFoldDB" id="A0A1D7QND8"/>
<evidence type="ECO:0008006" key="4">
    <source>
        <dbReference type="Google" id="ProtNLM"/>
    </source>
</evidence>